<evidence type="ECO:0000256" key="2">
    <source>
        <dbReference type="ARBA" id="ARBA00022475"/>
    </source>
</evidence>
<feature type="transmembrane region" description="Helical" evidence="6">
    <location>
        <begin position="265"/>
        <end position="285"/>
    </location>
</feature>
<organism evidence="7 8">
    <name type="scientific">Blautia difficilis</name>
    <dbReference type="NCBI Taxonomy" id="2763027"/>
    <lineage>
        <taxon>Bacteria</taxon>
        <taxon>Bacillati</taxon>
        <taxon>Bacillota</taxon>
        <taxon>Clostridia</taxon>
        <taxon>Lachnospirales</taxon>
        <taxon>Lachnospiraceae</taxon>
        <taxon>Blautia</taxon>
    </lineage>
</organism>
<keyword evidence="5 6" id="KW-0472">Membrane</keyword>
<gene>
    <name evidence="7" type="ORF">H8Z82_08610</name>
</gene>
<dbReference type="PANTHER" id="PTHR32196:SF69">
    <property type="entry name" value="BRANCHED-CHAIN AMINO ACID TRANSPORT SYSTEM, PERMEASE PROTEIN"/>
    <property type="match status" value="1"/>
</dbReference>
<evidence type="ECO:0000256" key="4">
    <source>
        <dbReference type="ARBA" id="ARBA00022989"/>
    </source>
</evidence>
<name>A0ABR7IIC0_9FIRM</name>
<reference evidence="7 8" key="1">
    <citation type="submission" date="2020-08" db="EMBL/GenBank/DDBJ databases">
        <title>Genome public.</title>
        <authorList>
            <person name="Liu C."/>
            <person name="Sun Q."/>
        </authorList>
    </citation>
    <scope>NUCLEOTIDE SEQUENCE [LARGE SCALE GENOMIC DNA]</scope>
    <source>
        <strain evidence="7 8">M29</strain>
    </source>
</reference>
<dbReference type="Proteomes" id="UP000649826">
    <property type="component" value="Unassembled WGS sequence"/>
</dbReference>
<feature type="transmembrane region" description="Helical" evidence="6">
    <location>
        <begin position="86"/>
        <end position="110"/>
    </location>
</feature>
<feature type="transmembrane region" description="Helical" evidence="6">
    <location>
        <begin position="237"/>
        <end position="259"/>
    </location>
</feature>
<evidence type="ECO:0000256" key="3">
    <source>
        <dbReference type="ARBA" id="ARBA00022692"/>
    </source>
</evidence>
<evidence type="ECO:0000313" key="7">
    <source>
        <dbReference type="EMBL" id="MBC5779724.1"/>
    </source>
</evidence>
<comment type="subcellular location">
    <subcellularLocation>
        <location evidence="1">Cell membrane</location>
        <topology evidence="1">Multi-pass membrane protein</topology>
    </subcellularLocation>
</comment>
<evidence type="ECO:0000256" key="6">
    <source>
        <dbReference type="SAM" id="Phobius"/>
    </source>
</evidence>
<evidence type="ECO:0000256" key="5">
    <source>
        <dbReference type="ARBA" id="ARBA00023136"/>
    </source>
</evidence>
<feature type="transmembrane region" description="Helical" evidence="6">
    <location>
        <begin position="57"/>
        <end position="77"/>
    </location>
</feature>
<dbReference type="RefSeq" id="WP_019161332.1">
    <property type="nucleotide sequence ID" value="NZ_JACOQG010000011.1"/>
</dbReference>
<feature type="transmembrane region" description="Helical" evidence="6">
    <location>
        <begin position="211"/>
        <end position="232"/>
    </location>
</feature>
<protein>
    <submittedName>
        <fullName evidence="7">ABC transporter permease</fullName>
    </submittedName>
</protein>
<sequence length="303" mass="31909">MLSLGETALKLGLICSLTVLALFLSYSMLNVCDLSTDGCFTLGAAVGAVVAVSGHPFLSIFAAMAAGVCSGFVTAILQTKLGVDSLLAGIIVNTGLYSVNIAVMGGSSLINMNRTDTVFSMMKETLKNTPLKGRGDIVVALMAVIIVIAFLVFFLRTRLGLAIRATGNNADMVKSSSINPVFTTIVGLCVANSFTALSGCLLSQSQKSVDINIGQGMVTIALASLLIGGTILGRGGIFVRAVGMVLGSFIFRLVYTVALRFNMPAFMLKLVSSVIVVLAISGPYLKKQWPQIKRRMTHRKGVQ</sequence>
<dbReference type="PANTHER" id="PTHR32196">
    <property type="entry name" value="ABC TRANSPORTER PERMEASE PROTEIN YPHD-RELATED-RELATED"/>
    <property type="match status" value="1"/>
</dbReference>
<keyword evidence="3 6" id="KW-0812">Transmembrane</keyword>
<feature type="transmembrane region" description="Helical" evidence="6">
    <location>
        <begin position="178"/>
        <end position="199"/>
    </location>
</feature>
<keyword evidence="2" id="KW-1003">Cell membrane</keyword>
<feature type="transmembrane region" description="Helical" evidence="6">
    <location>
        <begin position="137"/>
        <end position="157"/>
    </location>
</feature>
<keyword evidence="4 6" id="KW-1133">Transmembrane helix</keyword>
<feature type="transmembrane region" description="Helical" evidence="6">
    <location>
        <begin position="7"/>
        <end position="26"/>
    </location>
</feature>
<dbReference type="Pfam" id="PF02653">
    <property type="entry name" value="BPD_transp_2"/>
    <property type="match status" value="1"/>
</dbReference>
<evidence type="ECO:0000313" key="8">
    <source>
        <dbReference type="Proteomes" id="UP000649826"/>
    </source>
</evidence>
<comment type="caution">
    <text evidence="7">The sequence shown here is derived from an EMBL/GenBank/DDBJ whole genome shotgun (WGS) entry which is preliminary data.</text>
</comment>
<accession>A0ABR7IIC0</accession>
<keyword evidence="8" id="KW-1185">Reference proteome</keyword>
<dbReference type="CDD" id="cd06574">
    <property type="entry name" value="TM_PBP1_branched-chain-AA_like"/>
    <property type="match status" value="1"/>
</dbReference>
<proteinExistence type="predicted"/>
<dbReference type="InterPro" id="IPR001851">
    <property type="entry name" value="ABC_transp_permease"/>
</dbReference>
<dbReference type="EMBL" id="JACOQG010000011">
    <property type="protein sequence ID" value="MBC5779724.1"/>
    <property type="molecule type" value="Genomic_DNA"/>
</dbReference>
<evidence type="ECO:0000256" key="1">
    <source>
        <dbReference type="ARBA" id="ARBA00004651"/>
    </source>
</evidence>